<protein>
    <submittedName>
        <fullName evidence="1">Uncharacterized protein</fullName>
    </submittedName>
</protein>
<dbReference type="AlphaFoldDB" id="A0A1B2EV59"/>
<reference evidence="1" key="1">
    <citation type="submission" date="2016-07" db="EMBL/GenBank/DDBJ databases">
        <title>Microvirga ossetica sp. nov. a new species of rhizobia isolated from root nodules of the legume species Vicia alpestris Steven originated from North Ossetia region in the Caucasus.</title>
        <authorList>
            <person name="Safronova V.I."/>
            <person name="Kuznetsova I.G."/>
            <person name="Sazanova A.L."/>
            <person name="Belimov A."/>
            <person name="Andronov E."/>
            <person name="Osledkin Y.S."/>
            <person name="Onishchuk O.P."/>
            <person name="Kurchak O.N."/>
            <person name="Shaposhnikov A.I."/>
            <person name="Willems A."/>
            <person name="Tikhonovich I.A."/>
        </authorList>
    </citation>
    <scope>NUCLEOTIDE SEQUENCE [LARGE SCALE GENOMIC DNA]</scope>
    <source>
        <strain evidence="1">V5/3M</strain>
        <plasmid evidence="1">unnamed3</plasmid>
    </source>
</reference>
<dbReference type="KEGG" id="moc:BB934_37235"/>
<name>A0A1B2EV59_9HYPH</name>
<dbReference type="EMBL" id="CP016618">
    <property type="protein sequence ID" value="ANY83861.1"/>
    <property type="molecule type" value="Genomic_DNA"/>
</dbReference>
<keyword evidence="1" id="KW-0614">Plasmid</keyword>
<geneLocation type="plasmid" evidence="1">
    <name>unnamed3</name>
</geneLocation>
<evidence type="ECO:0000313" key="1">
    <source>
        <dbReference type="EMBL" id="ANY83861.1"/>
    </source>
</evidence>
<proteinExistence type="predicted"/>
<dbReference type="OrthoDB" id="7909136at2"/>
<dbReference type="RefSeq" id="WP_099514829.1">
    <property type="nucleotide sequence ID" value="NZ_CP016618.1"/>
</dbReference>
<sequence length="112" mass="11912">MPIISSSDIVADDASDLLTHIRESASALSFHPRGTVRCRGVPLFRTQAARDLGCLLDVDPDVVSWMCLPTVLADSIDIHALAFAVVRSAGTILTDAVPSDAKRPPRTECPTG</sequence>
<organism evidence="1">
    <name type="scientific">Microvirga ossetica</name>
    <dbReference type="NCBI Taxonomy" id="1882682"/>
    <lineage>
        <taxon>Bacteria</taxon>
        <taxon>Pseudomonadati</taxon>
        <taxon>Pseudomonadota</taxon>
        <taxon>Alphaproteobacteria</taxon>
        <taxon>Hyphomicrobiales</taxon>
        <taxon>Methylobacteriaceae</taxon>
        <taxon>Microvirga</taxon>
    </lineage>
</organism>
<gene>
    <name evidence="1" type="ORF">BB934_37235</name>
</gene>
<accession>A0A1B2EV59</accession>